<evidence type="ECO:0000313" key="1">
    <source>
        <dbReference type="EMBL" id="NLR74043.1"/>
    </source>
</evidence>
<dbReference type="EMBL" id="JABAIM010000001">
    <property type="protein sequence ID" value="NLR74043.1"/>
    <property type="molecule type" value="Genomic_DNA"/>
</dbReference>
<proteinExistence type="predicted"/>
<dbReference type="Proteomes" id="UP000587991">
    <property type="component" value="Unassembled WGS sequence"/>
</dbReference>
<reference evidence="1 2" key="1">
    <citation type="submission" date="2020-04" db="EMBL/GenBank/DDBJ databases">
        <title>Draft genome of Leeia sp. IMCC25680.</title>
        <authorList>
            <person name="Song J."/>
            <person name="Cho J.-C."/>
        </authorList>
    </citation>
    <scope>NUCLEOTIDE SEQUENCE [LARGE SCALE GENOMIC DNA]</scope>
    <source>
        <strain evidence="1 2">IMCC25680</strain>
    </source>
</reference>
<keyword evidence="2" id="KW-1185">Reference proteome</keyword>
<accession>A0A847S2N2</accession>
<comment type="caution">
    <text evidence="1">The sequence shown here is derived from an EMBL/GenBank/DDBJ whole genome shotgun (WGS) entry which is preliminary data.</text>
</comment>
<protein>
    <submittedName>
        <fullName evidence="1">Uncharacterized protein</fullName>
    </submittedName>
</protein>
<dbReference type="AlphaFoldDB" id="A0A847S2N2"/>
<dbReference type="RefSeq" id="WP_168875683.1">
    <property type="nucleotide sequence ID" value="NZ_JABAIM010000001.1"/>
</dbReference>
<evidence type="ECO:0000313" key="2">
    <source>
        <dbReference type="Proteomes" id="UP000587991"/>
    </source>
</evidence>
<sequence length="101" mass="11568">MKMHTGLRWALLLLLTLALPFTYQLGRQHGREQGYHQGFARGQVELAIALHGALPYQVDGRTPENSYQRWRSIKDIDLFILTRNGVKTLAWWGDAPKPAKL</sequence>
<organism evidence="1 2">
    <name type="scientific">Leeia aquatica</name>
    <dbReference type="NCBI Taxonomy" id="2725557"/>
    <lineage>
        <taxon>Bacteria</taxon>
        <taxon>Pseudomonadati</taxon>
        <taxon>Pseudomonadota</taxon>
        <taxon>Betaproteobacteria</taxon>
        <taxon>Neisseriales</taxon>
        <taxon>Leeiaceae</taxon>
        <taxon>Leeia</taxon>
    </lineage>
</organism>
<name>A0A847S2N2_9NEIS</name>
<gene>
    <name evidence="1" type="ORF">HF682_02605</name>
</gene>